<dbReference type="Pfam" id="PF19700">
    <property type="entry name" value="DUF6198"/>
    <property type="match status" value="1"/>
</dbReference>
<reference evidence="2 3" key="1">
    <citation type="submission" date="2018-06" db="EMBL/GenBank/DDBJ databases">
        <title>Paenibacillus montanisoli sp. nov., isolated from mountain area soil.</title>
        <authorList>
            <person name="Wu M."/>
        </authorList>
    </citation>
    <scope>NUCLEOTIDE SEQUENCE [LARGE SCALE GENOMIC DNA]</scope>
    <source>
        <strain evidence="2 3">RA17</strain>
    </source>
</reference>
<dbReference type="PANTHER" id="PTHR40078">
    <property type="entry name" value="INTEGRAL MEMBRANE PROTEIN-RELATED"/>
    <property type="match status" value="1"/>
</dbReference>
<gene>
    <name evidence="2" type="ORF">DL346_22060</name>
</gene>
<evidence type="ECO:0008006" key="4">
    <source>
        <dbReference type="Google" id="ProtNLM"/>
    </source>
</evidence>
<feature type="transmembrane region" description="Helical" evidence="1">
    <location>
        <begin position="111"/>
        <end position="133"/>
    </location>
</feature>
<dbReference type="Proteomes" id="UP000249260">
    <property type="component" value="Unassembled WGS sequence"/>
</dbReference>
<evidence type="ECO:0000256" key="1">
    <source>
        <dbReference type="SAM" id="Phobius"/>
    </source>
</evidence>
<proteinExistence type="predicted"/>
<sequence length="212" mass="23385">MVIMLKDSNYWIKFMTSVIGIAITCFSASLFYKINMGADPYQVFAIAVHKQLGISYGQANMLLNGIIVVFILFTKRKYLNVSLFLSLCISGPLIDLYNAWIGTAIQPDLSIYLKLLIIAAGILLLAFGIYLYIAPRLGASPADSVGLMISEATKVPYKRIRIVTDTLYTVVGLLLGGSLGIVTVLAVMLTGPCIGWMQKWLGEHRFMKYVTV</sequence>
<keyword evidence="1" id="KW-0472">Membrane</keyword>
<dbReference type="EMBL" id="QLUW01000004">
    <property type="protein sequence ID" value="RAP74727.1"/>
    <property type="molecule type" value="Genomic_DNA"/>
</dbReference>
<name>A0A328TW50_9BACL</name>
<feature type="transmembrane region" description="Helical" evidence="1">
    <location>
        <begin position="54"/>
        <end position="74"/>
    </location>
</feature>
<evidence type="ECO:0000313" key="3">
    <source>
        <dbReference type="Proteomes" id="UP000249260"/>
    </source>
</evidence>
<dbReference type="AlphaFoldDB" id="A0A328TW50"/>
<feature type="transmembrane region" description="Helical" evidence="1">
    <location>
        <begin position="12"/>
        <end position="34"/>
    </location>
</feature>
<keyword evidence="1" id="KW-0812">Transmembrane</keyword>
<accession>A0A328TW50</accession>
<dbReference type="InterPro" id="IPR038750">
    <property type="entry name" value="YczE/YyaS-like"/>
</dbReference>
<protein>
    <recommendedName>
        <fullName evidence="4">YitT family protein</fullName>
    </recommendedName>
</protein>
<feature type="transmembrane region" description="Helical" evidence="1">
    <location>
        <begin position="167"/>
        <end position="197"/>
    </location>
</feature>
<organism evidence="2 3">
    <name type="scientific">Paenibacillus montanisoli</name>
    <dbReference type="NCBI Taxonomy" id="2081970"/>
    <lineage>
        <taxon>Bacteria</taxon>
        <taxon>Bacillati</taxon>
        <taxon>Bacillota</taxon>
        <taxon>Bacilli</taxon>
        <taxon>Bacillales</taxon>
        <taxon>Paenibacillaceae</taxon>
        <taxon>Paenibacillus</taxon>
    </lineage>
</organism>
<evidence type="ECO:0000313" key="2">
    <source>
        <dbReference type="EMBL" id="RAP74727.1"/>
    </source>
</evidence>
<dbReference type="OrthoDB" id="154912at2"/>
<keyword evidence="3" id="KW-1185">Reference proteome</keyword>
<comment type="caution">
    <text evidence="2">The sequence shown here is derived from an EMBL/GenBank/DDBJ whole genome shotgun (WGS) entry which is preliminary data.</text>
</comment>
<dbReference type="RefSeq" id="WP_112884514.1">
    <property type="nucleotide sequence ID" value="NZ_QLUW01000004.1"/>
</dbReference>
<feature type="transmembrane region" description="Helical" evidence="1">
    <location>
        <begin position="81"/>
        <end position="105"/>
    </location>
</feature>
<keyword evidence="1" id="KW-1133">Transmembrane helix</keyword>
<dbReference type="PANTHER" id="PTHR40078:SF1">
    <property type="entry name" value="INTEGRAL MEMBRANE PROTEIN"/>
    <property type="match status" value="1"/>
</dbReference>